<keyword evidence="2" id="KW-1133">Transmembrane helix</keyword>
<organism evidence="4 5">
    <name type="scientific">Solimonas marina</name>
    <dbReference type="NCBI Taxonomy" id="2714601"/>
    <lineage>
        <taxon>Bacteria</taxon>
        <taxon>Pseudomonadati</taxon>
        <taxon>Pseudomonadota</taxon>
        <taxon>Gammaproteobacteria</taxon>
        <taxon>Nevskiales</taxon>
        <taxon>Nevskiaceae</taxon>
        <taxon>Solimonas</taxon>
    </lineage>
</organism>
<feature type="transmembrane region" description="Helical" evidence="2">
    <location>
        <begin position="105"/>
        <end position="124"/>
    </location>
</feature>
<comment type="caution">
    <text evidence="4">The sequence shown here is derived from an EMBL/GenBank/DDBJ whole genome shotgun (WGS) entry which is preliminary data.</text>
</comment>
<dbReference type="Pfam" id="PF21001">
    <property type="entry name" value="YqiJ_N"/>
    <property type="match status" value="1"/>
</dbReference>
<name>A0A969WAX1_9GAMM</name>
<dbReference type="EMBL" id="JAAVXB010000005">
    <property type="protein sequence ID" value="NKF22789.1"/>
    <property type="molecule type" value="Genomic_DNA"/>
</dbReference>
<dbReference type="RefSeq" id="WP_168148055.1">
    <property type="nucleotide sequence ID" value="NZ_JAAVXB010000005.1"/>
</dbReference>
<dbReference type="Proteomes" id="UP000653472">
    <property type="component" value="Unassembled WGS sequence"/>
</dbReference>
<evidence type="ECO:0000256" key="1">
    <source>
        <dbReference type="SAM" id="MobiDB-lite"/>
    </source>
</evidence>
<feature type="domain" description="Inner membrane protein YqiJ N-terminal" evidence="3">
    <location>
        <begin position="12"/>
        <end position="118"/>
    </location>
</feature>
<evidence type="ECO:0000256" key="2">
    <source>
        <dbReference type="SAM" id="Phobius"/>
    </source>
</evidence>
<feature type="transmembrane region" description="Helical" evidence="2">
    <location>
        <begin position="73"/>
        <end position="99"/>
    </location>
</feature>
<sequence length="236" mass="23874">MSLLTFVTAGGNLPFAISAAFLLLLLTLELAGLLLAGIGVSHLGEWFGDHGDADLGGVAVDALGYLHWGKVPLLVLLASLSGLYALAGFGVQSLAAAYAPALLPAWLASIPAVVAAVVGTHVLAKPIARLMPRDSGDAISERGLLSLVGRVRLGPVTAELPGEALVRDAEGHDHVVRIVAAPGVSLPPDTEVVITGRAGAFHTAAPLAPAVDHPARADARAPAAGRSSQPSVRSTS</sequence>
<feature type="compositionally biased region" description="Polar residues" evidence="1">
    <location>
        <begin position="226"/>
        <end position="236"/>
    </location>
</feature>
<dbReference type="AlphaFoldDB" id="A0A969WAX1"/>
<evidence type="ECO:0000259" key="3">
    <source>
        <dbReference type="Pfam" id="PF21001"/>
    </source>
</evidence>
<evidence type="ECO:0000313" key="4">
    <source>
        <dbReference type="EMBL" id="NKF22789.1"/>
    </source>
</evidence>
<keyword evidence="2" id="KW-0812">Transmembrane</keyword>
<accession>A0A969WAX1</accession>
<feature type="region of interest" description="Disordered" evidence="1">
    <location>
        <begin position="213"/>
        <end position="236"/>
    </location>
</feature>
<keyword evidence="2" id="KW-0472">Membrane</keyword>
<dbReference type="InterPro" id="IPR048376">
    <property type="entry name" value="YqiJ_N"/>
</dbReference>
<evidence type="ECO:0000313" key="5">
    <source>
        <dbReference type="Proteomes" id="UP000653472"/>
    </source>
</evidence>
<reference evidence="4" key="1">
    <citation type="submission" date="2020-03" db="EMBL/GenBank/DDBJ databases">
        <title>Solimonas marina sp. nov., isolated from deep seawater of the Pacific Ocean.</title>
        <authorList>
            <person name="Liu X."/>
            <person name="Lai Q."/>
            <person name="Sun F."/>
            <person name="Gai Y."/>
            <person name="Li G."/>
            <person name="Shao Z."/>
        </authorList>
    </citation>
    <scope>NUCLEOTIDE SEQUENCE</scope>
    <source>
        <strain evidence="4">C16B3</strain>
    </source>
</reference>
<keyword evidence="5" id="KW-1185">Reference proteome</keyword>
<feature type="transmembrane region" description="Helical" evidence="2">
    <location>
        <begin position="15"/>
        <end position="36"/>
    </location>
</feature>
<gene>
    <name evidence="4" type="ORF">G7Y82_10715</name>
</gene>
<proteinExistence type="predicted"/>
<protein>
    <submittedName>
        <fullName evidence="4">YqiJ family protein</fullName>
    </submittedName>
</protein>